<reference evidence="7 8" key="1">
    <citation type="submission" date="2019-03" db="EMBL/GenBank/DDBJ databases">
        <title>First draft genome of Liparis tanakae, snailfish: a comprehensive survey of snailfish specific genes.</title>
        <authorList>
            <person name="Kim W."/>
            <person name="Song I."/>
            <person name="Jeong J.-H."/>
            <person name="Kim D."/>
            <person name="Kim S."/>
            <person name="Ryu S."/>
            <person name="Song J.Y."/>
            <person name="Lee S.K."/>
        </authorList>
    </citation>
    <scope>NUCLEOTIDE SEQUENCE [LARGE SCALE GENOMIC DNA]</scope>
    <source>
        <tissue evidence="7">Muscle</tissue>
    </source>
</reference>
<dbReference type="InterPro" id="IPR051495">
    <property type="entry name" value="Epithelial_Barrier/Signaling"/>
</dbReference>
<dbReference type="PROSITE" id="PS50026">
    <property type="entry name" value="EGF_3"/>
    <property type="match status" value="1"/>
</dbReference>
<name>A0A4Z2EUS3_9TELE</name>
<feature type="region of interest" description="Disordered" evidence="4">
    <location>
        <begin position="219"/>
        <end position="254"/>
    </location>
</feature>
<dbReference type="GO" id="GO:0007160">
    <property type="term" value="P:cell-matrix adhesion"/>
    <property type="evidence" value="ECO:0007669"/>
    <property type="project" value="InterPro"/>
</dbReference>
<dbReference type="AlphaFoldDB" id="A0A4Z2EUS3"/>
<dbReference type="InterPro" id="IPR000742">
    <property type="entry name" value="EGF"/>
</dbReference>
<protein>
    <submittedName>
        <fullName evidence="7">Nidogen-1</fullName>
    </submittedName>
</protein>
<feature type="compositionally biased region" description="Acidic residues" evidence="4">
    <location>
        <begin position="220"/>
        <end position="239"/>
    </location>
</feature>
<keyword evidence="8" id="KW-1185">Reference proteome</keyword>
<dbReference type="OrthoDB" id="8958628at2759"/>
<evidence type="ECO:0000313" key="7">
    <source>
        <dbReference type="EMBL" id="TNN32523.1"/>
    </source>
</evidence>
<dbReference type="EMBL" id="SRLO01002645">
    <property type="protein sequence ID" value="TNN32523.1"/>
    <property type="molecule type" value="Genomic_DNA"/>
</dbReference>
<accession>A0A4Z2EUS3</accession>
<dbReference type="InterPro" id="IPR003886">
    <property type="entry name" value="NIDO_dom"/>
</dbReference>
<dbReference type="Pfam" id="PF06119">
    <property type="entry name" value="NIDO"/>
    <property type="match status" value="1"/>
</dbReference>
<comment type="caution">
    <text evidence="7">The sequence shown here is derived from an EMBL/GenBank/DDBJ whole genome shotgun (WGS) entry which is preliminary data.</text>
</comment>
<proteinExistence type="predicted"/>
<keyword evidence="2" id="KW-1015">Disulfide bond</keyword>
<comment type="caution">
    <text evidence="3">Lacks conserved residue(s) required for the propagation of feature annotation.</text>
</comment>
<dbReference type="Gene3D" id="2.10.25.10">
    <property type="entry name" value="Laminin"/>
    <property type="match status" value="1"/>
</dbReference>
<dbReference type="PANTHER" id="PTHR13802:SF52">
    <property type="entry name" value="MUCIN-4"/>
    <property type="match status" value="1"/>
</dbReference>
<feature type="domain" description="EGF-like" evidence="5">
    <location>
        <begin position="257"/>
        <end position="298"/>
    </location>
</feature>
<gene>
    <name evidence="7" type="primary">Nid1_1</name>
    <name evidence="7" type="ORF">EYF80_057317</name>
</gene>
<dbReference type="PROSITE" id="PS51220">
    <property type="entry name" value="NIDO"/>
    <property type="match status" value="1"/>
</dbReference>
<dbReference type="Pfam" id="PF12947">
    <property type="entry name" value="EGF_3"/>
    <property type="match status" value="1"/>
</dbReference>
<evidence type="ECO:0000256" key="1">
    <source>
        <dbReference type="ARBA" id="ARBA00022536"/>
    </source>
</evidence>
<dbReference type="InterPro" id="IPR024731">
    <property type="entry name" value="NELL2-like_EGF"/>
</dbReference>
<keyword evidence="1 3" id="KW-0245">EGF-like domain</keyword>
<dbReference type="SMART" id="SM00539">
    <property type="entry name" value="NIDO"/>
    <property type="match status" value="1"/>
</dbReference>
<dbReference type="Proteomes" id="UP000314294">
    <property type="component" value="Unassembled WGS sequence"/>
</dbReference>
<sequence>MYKRNFRGNGGEALGVVEVNWIVSRLQDPEVSVHRRPPRINASRPRPVRASSSVSPLLLGRYPFPEGRGINTNGFVSVVEPPAEGEYLGKMPAGFKMIAALLGDLEDGDGQVHFRLDSSPRALSRAADHVRRAFPRDEDVEPTSVVVVTWENMAARGTSGRGDGPDAKRNTFQLVVASMVSSSCAIFLKTNAAQNGVWVYEIGSSPFFVAITPGMVSSLPEEEQDATTPPWEEEEEDFPTEAPTETPTEYQPRGLPEQNPCFTGRHGCDINAACRPADGLQFACDCAAGFTGDGRYCHGNVTAARCRLWVFTLLSHYILNKRASQ</sequence>
<feature type="compositionally biased region" description="Low complexity" evidence="4">
    <location>
        <begin position="240"/>
        <end position="252"/>
    </location>
</feature>
<feature type="domain" description="NIDO" evidence="6">
    <location>
        <begin position="100"/>
        <end position="255"/>
    </location>
</feature>
<dbReference type="PANTHER" id="PTHR13802">
    <property type="entry name" value="MUCIN 4-RELATED"/>
    <property type="match status" value="1"/>
</dbReference>
<evidence type="ECO:0000256" key="3">
    <source>
        <dbReference type="PROSITE-ProRule" id="PRU00076"/>
    </source>
</evidence>
<organism evidence="7 8">
    <name type="scientific">Liparis tanakae</name>
    <name type="common">Tanaka's snailfish</name>
    <dbReference type="NCBI Taxonomy" id="230148"/>
    <lineage>
        <taxon>Eukaryota</taxon>
        <taxon>Metazoa</taxon>
        <taxon>Chordata</taxon>
        <taxon>Craniata</taxon>
        <taxon>Vertebrata</taxon>
        <taxon>Euteleostomi</taxon>
        <taxon>Actinopterygii</taxon>
        <taxon>Neopterygii</taxon>
        <taxon>Teleostei</taxon>
        <taxon>Neoteleostei</taxon>
        <taxon>Acanthomorphata</taxon>
        <taxon>Eupercaria</taxon>
        <taxon>Perciformes</taxon>
        <taxon>Cottioidei</taxon>
        <taxon>Cottales</taxon>
        <taxon>Liparidae</taxon>
        <taxon>Liparis</taxon>
    </lineage>
</organism>
<dbReference type="PROSITE" id="PS01186">
    <property type="entry name" value="EGF_2"/>
    <property type="match status" value="1"/>
</dbReference>
<evidence type="ECO:0000256" key="4">
    <source>
        <dbReference type="SAM" id="MobiDB-lite"/>
    </source>
</evidence>
<evidence type="ECO:0000259" key="5">
    <source>
        <dbReference type="PROSITE" id="PS50026"/>
    </source>
</evidence>
<evidence type="ECO:0000259" key="6">
    <source>
        <dbReference type="PROSITE" id="PS51220"/>
    </source>
</evidence>
<dbReference type="CDD" id="cd00053">
    <property type="entry name" value="EGF"/>
    <property type="match status" value="1"/>
</dbReference>
<evidence type="ECO:0000313" key="8">
    <source>
        <dbReference type="Proteomes" id="UP000314294"/>
    </source>
</evidence>
<evidence type="ECO:0000256" key="2">
    <source>
        <dbReference type="ARBA" id="ARBA00023157"/>
    </source>
</evidence>